<evidence type="ECO:0000256" key="5">
    <source>
        <dbReference type="ARBA" id="ARBA00022692"/>
    </source>
</evidence>
<keyword evidence="5 12" id="KW-0812">Transmembrane</keyword>
<dbReference type="InterPro" id="IPR012338">
    <property type="entry name" value="Beta-lactam/transpept-like"/>
</dbReference>
<dbReference type="RefSeq" id="WP_165641464.1">
    <property type="nucleotide sequence ID" value="NZ_JAAITT010000012.1"/>
</dbReference>
<evidence type="ECO:0000256" key="9">
    <source>
        <dbReference type="ARBA" id="ARBA00023136"/>
    </source>
</evidence>
<evidence type="ECO:0000259" key="13">
    <source>
        <dbReference type="Pfam" id="PF00905"/>
    </source>
</evidence>
<evidence type="ECO:0000313" key="17">
    <source>
        <dbReference type="Proteomes" id="UP000669239"/>
    </source>
</evidence>
<keyword evidence="7" id="KW-0573">Peptidoglycan synthesis</keyword>
<evidence type="ECO:0000256" key="11">
    <source>
        <dbReference type="SAM" id="MobiDB-lite"/>
    </source>
</evidence>
<evidence type="ECO:0000313" key="15">
    <source>
        <dbReference type="EMBL" id="MCG4745176.1"/>
    </source>
</evidence>
<keyword evidence="17" id="KW-1185">Reference proteome</keyword>
<dbReference type="AlphaFoldDB" id="A0AAW5BLQ8"/>
<evidence type="ECO:0000256" key="1">
    <source>
        <dbReference type="ARBA" id="ARBA00004167"/>
    </source>
</evidence>
<dbReference type="GO" id="GO:0008360">
    <property type="term" value="P:regulation of cell shape"/>
    <property type="evidence" value="ECO:0007669"/>
    <property type="project" value="UniProtKB-KW"/>
</dbReference>
<keyword evidence="8 12" id="KW-1133">Transmembrane helix</keyword>
<reference evidence="15" key="3">
    <citation type="submission" date="2022-01" db="EMBL/GenBank/DDBJ databases">
        <title>Collection of gut derived symbiotic bacterial strains cultured from healthy donors.</title>
        <authorList>
            <person name="Lin H."/>
            <person name="Kohout C."/>
            <person name="Waligurski E."/>
            <person name="Pamer E.G."/>
        </authorList>
    </citation>
    <scope>NUCLEOTIDE SEQUENCE</scope>
    <source>
        <strain evidence="15">DFI.6.55</strain>
    </source>
</reference>
<proteinExistence type="inferred from homology"/>
<feature type="region of interest" description="Disordered" evidence="11">
    <location>
        <begin position="786"/>
        <end position="808"/>
    </location>
</feature>
<comment type="caution">
    <text evidence="15">The sequence shown here is derived from an EMBL/GenBank/DDBJ whole genome shotgun (WGS) entry which is preliminary data.</text>
</comment>
<dbReference type="PANTHER" id="PTHR30627">
    <property type="entry name" value="PEPTIDOGLYCAN D,D-TRANSPEPTIDASE"/>
    <property type="match status" value="1"/>
</dbReference>
<dbReference type="Gene3D" id="3.90.1310.10">
    <property type="entry name" value="Penicillin-binding protein 2a (Domain 2)"/>
    <property type="match status" value="2"/>
</dbReference>
<dbReference type="InterPro" id="IPR036138">
    <property type="entry name" value="PBP_dimer_sf"/>
</dbReference>
<dbReference type="GO" id="GO:0009252">
    <property type="term" value="P:peptidoglycan biosynthetic process"/>
    <property type="evidence" value="ECO:0007669"/>
    <property type="project" value="UniProtKB-KW"/>
</dbReference>
<evidence type="ECO:0000256" key="6">
    <source>
        <dbReference type="ARBA" id="ARBA00022960"/>
    </source>
</evidence>
<organism evidence="15 18">
    <name type="scientific">Enterocloster aldenensis</name>
    <dbReference type="NCBI Taxonomy" id="358742"/>
    <lineage>
        <taxon>Bacteria</taxon>
        <taxon>Bacillati</taxon>
        <taxon>Bacillota</taxon>
        <taxon>Clostridia</taxon>
        <taxon>Lachnospirales</taxon>
        <taxon>Lachnospiraceae</taxon>
        <taxon>Enterocloster</taxon>
    </lineage>
</organism>
<keyword evidence="9 12" id="KW-0472">Membrane</keyword>
<dbReference type="SUPFAM" id="SSF56519">
    <property type="entry name" value="Penicillin binding protein dimerisation domain"/>
    <property type="match status" value="1"/>
</dbReference>
<evidence type="ECO:0000259" key="14">
    <source>
        <dbReference type="Pfam" id="PF03717"/>
    </source>
</evidence>
<feature type="transmembrane region" description="Helical" evidence="12">
    <location>
        <begin position="21"/>
        <end position="40"/>
    </location>
</feature>
<dbReference type="GO" id="GO:0071972">
    <property type="term" value="F:peptidoglycan L,D-transpeptidase activity"/>
    <property type="evidence" value="ECO:0007669"/>
    <property type="project" value="TreeGrafter"/>
</dbReference>
<dbReference type="EMBL" id="JAKNGE010000007">
    <property type="protein sequence ID" value="MCG4745176.1"/>
    <property type="molecule type" value="Genomic_DNA"/>
</dbReference>
<dbReference type="Pfam" id="PF03717">
    <property type="entry name" value="PBP_dimer"/>
    <property type="match status" value="1"/>
</dbReference>
<keyword evidence="6" id="KW-0133">Cell shape</keyword>
<evidence type="ECO:0000256" key="7">
    <source>
        <dbReference type="ARBA" id="ARBA00022984"/>
    </source>
</evidence>
<evidence type="ECO:0000313" key="16">
    <source>
        <dbReference type="EMBL" id="NSJ49051.1"/>
    </source>
</evidence>
<accession>A0AAW5BLQ8</accession>
<evidence type="ECO:0000256" key="8">
    <source>
        <dbReference type="ARBA" id="ARBA00022989"/>
    </source>
</evidence>
<dbReference type="Pfam" id="PF00905">
    <property type="entry name" value="Transpeptidase"/>
    <property type="match status" value="1"/>
</dbReference>
<comment type="subcellular location">
    <subcellularLocation>
        <location evidence="2">Cell membrane</location>
    </subcellularLocation>
    <subcellularLocation>
        <location evidence="1">Membrane</location>
        <topology evidence="1">Single-pass membrane protein</topology>
    </subcellularLocation>
</comment>
<reference evidence="16 17" key="1">
    <citation type="journal article" date="2020" name="Cell Host Microbe">
        <title>Functional and Genomic Variation between Human-Derived Isolates of Lachnospiraceae Reveals Inter- and Intra-Species Diversity.</title>
        <authorList>
            <person name="Sorbara M.T."/>
            <person name="Littmann E.R."/>
            <person name="Fontana E."/>
            <person name="Moody T.U."/>
            <person name="Kohout C.E."/>
            <person name="Gjonbalaj M."/>
            <person name="Eaton V."/>
            <person name="Seok R."/>
            <person name="Leiner I.M."/>
            <person name="Pamer E.G."/>
        </authorList>
    </citation>
    <scope>NUCLEOTIDE SEQUENCE [LARGE SCALE GENOMIC DNA]</scope>
    <source>
        <strain evidence="16 17">MSK.1.17</strain>
    </source>
</reference>
<evidence type="ECO:0000256" key="2">
    <source>
        <dbReference type="ARBA" id="ARBA00004236"/>
    </source>
</evidence>
<dbReference type="EMBL" id="JAAITT010000012">
    <property type="protein sequence ID" value="NSJ49051.1"/>
    <property type="molecule type" value="Genomic_DNA"/>
</dbReference>
<dbReference type="Gene3D" id="3.40.710.10">
    <property type="entry name" value="DD-peptidase/beta-lactamase superfamily"/>
    <property type="match status" value="1"/>
</dbReference>
<feature type="domain" description="Penicillin-binding protein dimerisation" evidence="14">
    <location>
        <begin position="64"/>
        <end position="340"/>
    </location>
</feature>
<evidence type="ECO:0000256" key="12">
    <source>
        <dbReference type="SAM" id="Phobius"/>
    </source>
</evidence>
<protein>
    <submittedName>
        <fullName evidence="15">Penicillin-binding protein</fullName>
    </submittedName>
</protein>
<dbReference type="SUPFAM" id="SSF56601">
    <property type="entry name" value="beta-lactamase/transpeptidase-like"/>
    <property type="match status" value="1"/>
</dbReference>
<dbReference type="GO" id="GO:0008658">
    <property type="term" value="F:penicillin binding"/>
    <property type="evidence" value="ECO:0007669"/>
    <property type="project" value="InterPro"/>
</dbReference>
<name>A0AAW5BLQ8_9FIRM</name>
<feature type="domain" description="Penicillin-binding protein transpeptidase" evidence="13">
    <location>
        <begin position="628"/>
        <end position="944"/>
    </location>
</feature>
<dbReference type="InterPro" id="IPR005311">
    <property type="entry name" value="PBP_dimer"/>
</dbReference>
<gene>
    <name evidence="16" type="ORF">G5B36_10110</name>
    <name evidence="15" type="ORF">L0N08_07115</name>
</gene>
<keyword evidence="10" id="KW-0961">Cell wall biogenesis/degradation</keyword>
<evidence type="ECO:0000256" key="10">
    <source>
        <dbReference type="ARBA" id="ARBA00023316"/>
    </source>
</evidence>
<evidence type="ECO:0000256" key="3">
    <source>
        <dbReference type="ARBA" id="ARBA00007171"/>
    </source>
</evidence>
<sequence>MFDELLEIVREFFKKLFSSRLFALSVMFTLMFAGLVGKLFRMQILDGSDYQEKYMQKTERSVDTPGTRGKIYDCNGFELAYNKLAYSVVIQDTGDYPKTADRNQMLYRLVTILERRGEKVEGKLEIGMDQNGEMFYTFTSDAARTRFFLNFYGRSSSSELDDPKGKYPTNITAREAFEIKKHSYKLDEMKDDKGNPIVLPDNIALDMVNIIFTMKLTEYQKYETTTVSSNVSDVTMTEINENLAYLKGVSVEQSYIREYADSLYFAPIIGYTGKVQEDQLDELNNQWRETEEAAGLPEDADKYDLNDIVGRTGIEKSMELELQGEKGHSRMYVDNMGRPREIIEKTDARAGDDVYLTIDHDLQIAIYKLIEQQLAGIISYNLQIDDLDPDKTYDSSKIPIPVKDAYYQLINNNVLSLPDMAREDATDIEKEIYSTYMASREQILNSIRNELMSGHAMAMNDLPDDMSTYMNYIYSFLSESSVGIIQKDKIDQSSPQYQAWRDGTISLRDYIYSGIAGNWVDTTRLDVSSKYSDADDIFGQLVDYVIESLKNDNKFTKRMFRYLVNDEVITGNQLCLALFAQGVLDDNPQEIAALRTGGSAYAFQFIREKISNLELTPAQLALDPCTAGVVVTDIRTGEVKALVTYPSYDNNQMSGSVDAAYFAQLQDDLSKPLYNNATQALKAPGSTFKPITAVAALEEGVIGLTDTIECTGIYDQVSNPIKCWIWPGRHNAENIEEGIQNSCNYFFAELAHRLCIKPDGTYSPDQGLATLRKYASMFGLDHTSGVEIPENDPQISSEDPERSAMGQGTHSYTNVQLSRYVAALANRGTVFELSLLDKLTDSDGNLITDYSPEASSHIEAADTTWNAVQTGMRRVITDSSAKKIFSDLPVEVAGKTGTAQENRNRANHAFFISFAPYSHPEVAVTVNIPYGYAGTNAATLGKKVYEYYYGYTTLDQIMGSGALGVSNVTIGD</sequence>
<dbReference type="GO" id="GO:0071555">
    <property type="term" value="P:cell wall organization"/>
    <property type="evidence" value="ECO:0007669"/>
    <property type="project" value="UniProtKB-KW"/>
</dbReference>
<dbReference type="InterPro" id="IPR050515">
    <property type="entry name" value="Beta-lactam/transpept"/>
</dbReference>
<keyword evidence="4" id="KW-1003">Cell membrane</keyword>
<dbReference type="Proteomes" id="UP001299608">
    <property type="component" value="Unassembled WGS sequence"/>
</dbReference>
<comment type="similarity">
    <text evidence="3">Belongs to the transpeptidase family.</text>
</comment>
<dbReference type="PANTHER" id="PTHR30627:SF2">
    <property type="entry name" value="PEPTIDOGLYCAN D,D-TRANSPEPTIDASE MRDA"/>
    <property type="match status" value="1"/>
</dbReference>
<dbReference type="GO" id="GO:0005886">
    <property type="term" value="C:plasma membrane"/>
    <property type="evidence" value="ECO:0007669"/>
    <property type="project" value="UniProtKB-SubCell"/>
</dbReference>
<reference evidence="16" key="2">
    <citation type="submission" date="2020-02" db="EMBL/GenBank/DDBJ databases">
        <authorList>
            <person name="Littmann E."/>
            <person name="Sorbara M."/>
        </authorList>
    </citation>
    <scope>NUCLEOTIDE SEQUENCE</scope>
    <source>
        <strain evidence="16">MSK.1.17</strain>
    </source>
</reference>
<evidence type="ECO:0000313" key="18">
    <source>
        <dbReference type="Proteomes" id="UP001299608"/>
    </source>
</evidence>
<dbReference type="InterPro" id="IPR001460">
    <property type="entry name" value="PCN-bd_Tpept"/>
</dbReference>
<evidence type="ECO:0000256" key="4">
    <source>
        <dbReference type="ARBA" id="ARBA00022475"/>
    </source>
</evidence>
<dbReference type="Proteomes" id="UP000669239">
    <property type="component" value="Unassembled WGS sequence"/>
</dbReference>